<feature type="modified residue" description="N6-(pyridoxal phosphate)lysine" evidence="7">
    <location>
        <position position="223"/>
    </location>
</feature>
<dbReference type="CDD" id="cd00609">
    <property type="entry name" value="AAT_like"/>
    <property type="match status" value="1"/>
</dbReference>
<dbReference type="RefSeq" id="WP_125556207.1">
    <property type="nucleotide sequence ID" value="NZ_RBVX01000010.1"/>
</dbReference>
<dbReference type="InterPro" id="IPR015422">
    <property type="entry name" value="PyrdxlP-dep_Trfase_small"/>
</dbReference>
<dbReference type="PANTHER" id="PTHR43643">
    <property type="entry name" value="HISTIDINOL-PHOSPHATE AMINOTRANSFERASE 2"/>
    <property type="match status" value="1"/>
</dbReference>
<dbReference type="Gene3D" id="3.40.640.10">
    <property type="entry name" value="Type I PLP-dependent aspartate aminotransferase-like (Major domain)"/>
    <property type="match status" value="1"/>
</dbReference>
<dbReference type="Pfam" id="PF00155">
    <property type="entry name" value="Aminotran_1_2"/>
    <property type="match status" value="1"/>
</dbReference>
<evidence type="ECO:0000313" key="10">
    <source>
        <dbReference type="Proteomes" id="UP000275076"/>
    </source>
</evidence>
<evidence type="ECO:0000256" key="5">
    <source>
        <dbReference type="ARBA" id="ARBA00022898"/>
    </source>
</evidence>
<comment type="pathway">
    <text evidence="7">Amino-acid biosynthesis; L-histidine biosynthesis; L-histidine from 5-phospho-alpha-D-ribose 1-diphosphate: step 7/9.</text>
</comment>
<dbReference type="SUPFAM" id="SSF53383">
    <property type="entry name" value="PLP-dependent transferases"/>
    <property type="match status" value="1"/>
</dbReference>
<evidence type="ECO:0000256" key="2">
    <source>
        <dbReference type="ARBA" id="ARBA00011738"/>
    </source>
</evidence>
<sequence>MIEPRAQMNNVSMYSPGKPVEELKRELGLDHVIKMASNENPYGFSPMAKEAMMEEMKNVHYYPEITAPVLADKLSRNLEVPANTLIFGNGSDEIIRMITRTYLNVGEEAVMASVTFPRYKTNVVIEGGKPVNIPMKEGTHDLQAMKKAITSKTKIVFVCNPNNPTGTIVGEEELLQFLESIPSDVLVILDEAYYEYVHTDDYLQSINYLDQFPNLIILRTFSKIYGLASVRVGYGIMASDIVQEILKGKDPFNVNRLAQAAAWAAIGDKEFMTMTKQKNEEGRLYLESNFSRLGLSYFPSHTNFVMVDVAQNAEEVYNRLLEKGIIVRPGHLMGYSTMIRVTIGKQEENEQFIQALEQVLEK</sequence>
<comment type="caution">
    <text evidence="9">The sequence shown here is derived from an EMBL/GenBank/DDBJ whole genome shotgun (WGS) entry which is preliminary data.</text>
</comment>
<comment type="catalytic activity">
    <reaction evidence="7">
        <text>L-histidinol phosphate + 2-oxoglutarate = 3-(imidazol-4-yl)-2-oxopropyl phosphate + L-glutamate</text>
        <dbReference type="Rhea" id="RHEA:23744"/>
        <dbReference type="ChEBI" id="CHEBI:16810"/>
        <dbReference type="ChEBI" id="CHEBI:29985"/>
        <dbReference type="ChEBI" id="CHEBI:57766"/>
        <dbReference type="ChEBI" id="CHEBI:57980"/>
        <dbReference type="EC" id="2.6.1.9"/>
    </reaction>
</comment>
<evidence type="ECO:0000256" key="6">
    <source>
        <dbReference type="ARBA" id="ARBA00023102"/>
    </source>
</evidence>
<protein>
    <recommendedName>
        <fullName evidence="7">Histidinol-phosphate aminotransferase</fullName>
        <ecNumber evidence="7">2.6.1.9</ecNumber>
    </recommendedName>
    <alternativeName>
        <fullName evidence="7">Imidazole acetol-phosphate transaminase</fullName>
    </alternativeName>
</protein>
<dbReference type="InterPro" id="IPR015424">
    <property type="entry name" value="PyrdxlP-dep_Trfase"/>
</dbReference>
<organism evidence="9 10">
    <name type="scientific">Salibacterium salarium</name>
    <dbReference type="NCBI Taxonomy" id="284579"/>
    <lineage>
        <taxon>Bacteria</taxon>
        <taxon>Bacillati</taxon>
        <taxon>Bacillota</taxon>
        <taxon>Bacilli</taxon>
        <taxon>Bacillales</taxon>
        <taxon>Bacillaceae</taxon>
    </lineage>
</organism>
<dbReference type="PANTHER" id="PTHR43643:SF3">
    <property type="entry name" value="HISTIDINOL-PHOSPHATE AMINOTRANSFERASE"/>
    <property type="match status" value="1"/>
</dbReference>
<keyword evidence="6 7" id="KW-0368">Histidine biosynthesis</keyword>
<dbReference type="EC" id="2.6.1.9" evidence="7"/>
<gene>
    <name evidence="7" type="primary">hisC</name>
    <name evidence="9" type="ORF">D7Z54_12655</name>
</gene>
<dbReference type="InterPro" id="IPR004839">
    <property type="entry name" value="Aminotransferase_I/II_large"/>
</dbReference>
<dbReference type="InterPro" id="IPR050106">
    <property type="entry name" value="HistidinolP_aminotransfase"/>
</dbReference>
<comment type="subunit">
    <text evidence="2 7">Homodimer.</text>
</comment>
<accession>A0A3R9P969</accession>
<evidence type="ECO:0000256" key="4">
    <source>
        <dbReference type="ARBA" id="ARBA00022679"/>
    </source>
</evidence>
<evidence type="ECO:0000256" key="7">
    <source>
        <dbReference type="HAMAP-Rule" id="MF_01023"/>
    </source>
</evidence>
<dbReference type="InterPro" id="IPR015421">
    <property type="entry name" value="PyrdxlP-dep_Trfase_major"/>
</dbReference>
<evidence type="ECO:0000256" key="1">
    <source>
        <dbReference type="ARBA" id="ARBA00001933"/>
    </source>
</evidence>
<dbReference type="HAMAP" id="MF_01023">
    <property type="entry name" value="HisC_aminotrans_2"/>
    <property type="match status" value="1"/>
</dbReference>
<dbReference type="UniPathway" id="UPA00031">
    <property type="reaction ID" value="UER00012"/>
</dbReference>
<dbReference type="AlphaFoldDB" id="A0A3R9P969"/>
<evidence type="ECO:0000256" key="3">
    <source>
        <dbReference type="ARBA" id="ARBA00022576"/>
    </source>
</evidence>
<dbReference type="GO" id="GO:0004400">
    <property type="term" value="F:histidinol-phosphate transaminase activity"/>
    <property type="evidence" value="ECO:0007669"/>
    <property type="project" value="UniProtKB-UniRule"/>
</dbReference>
<keyword evidence="3 7" id="KW-0032">Aminotransferase</keyword>
<name>A0A3R9P969_9BACI</name>
<keyword evidence="10" id="KW-1185">Reference proteome</keyword>
<reference evidence="9 10" key="1">
    <citation type="submission" date="2018-10" db="EMBL/GenBank/DDBJ databases">
        <title>Draft genome sequence of Bacillus salarius IM0101, isolated from a hypersaline soil in Inner Mongolia, China.</title>
        <authorList>
            <person name="Yamprayoonswat W."/>
            <person name="Boonvisut S."/>
            <person name="Jumpathong W."/>
            <person name="Sittihan S."/>
            <person name="Ruangsuj P."/>
            <person name="Wanthongcharoen S."/>
            <person name="Thongpramul N."/>
            <person name="Pimmason S."/>
            <person name="Yu B."/>
            <person name="Yasawong M."/>
        </authorList>
    </citation>
    <scope>NUCLEOTIDE SEQUENCE [LARGE SCALE GENOMIC DNA]</scope>
    <source>
        <strain evidence="9 10">IM0101</strain>
    </source>
</reference>
<dbReference type="NCBIfam" id="TIGR01141">
    <property type="entry name" value="hisC"/>
    <property type="match status" value="1"/>
</dbReference>
<feature type="domain" description="Aminotransferase class I/classII large" evidence="8">
    <location>
        <begin position="31"/>
        <end position="356"/>
    </location>
</feature>
<dbReference type="Proteomes" id="UP000275076">
    <property type="component" value="Unassembled WGS sequence"/>
</dbReference>
<proteinExistence type="inferred from homology"/>
<comment type="cofactor">
    <cofactor evidence="1 7">
        <name>pyridoxal 5'-phosphate</name>
        <dbReference type="ChEBI" id="CHEBI:597326"/>
    </cofactor>
</comment>
<evidence type="ECO:0000259" key="8">
    <source>
        <dbReference type="Pfam" id="PF00155"/>
    </source>
</evidence>
<keyword evidence="7" id="KW-0028">Amino-acid biosynthesis</keyword>
<dbReference type="Gene3D" id="3.90.1150.10">
    <property type="entry name" value="Aspartate Aminotransferase, domain 1"/>
    <property type="match status" value="1"/>
</dbReference>
<dbReference type="EMBL" id="RBVX01000010">
    <property type="protein sequence ID" value="RSL33144.1"/>
    <property type="molecule type" value="Genomic_DNA"/>
</dbReference>
<evidence type="ECO:0000313" key="9">
    <source>
        <dbReference type="EMBL" id="RSL33144.1"/>
    </source>
</evidence>
<keyword evidence="5 7" id="KW-0663">Pyridoxal phosphate</keyword>
<dbReference type="InterPro" id="IPR005861">
    <property type="entry name" value="HisP_aminotrans"/>
</dbReference>
<dbReference type="GO" id="GO:0000105">
    <property type="term" value="P:L-histidine biosynthetic process"/>
    <property type="evidence" value="ECO:0007669"/>
    <property type="project" value="UniProtKB-UniRule"/>
</dbReference>
<comment type="similarity">
    <text evidence="7">Belongs to the class-II pyridoxal-phosphate-dependent aminotransferase family. Histidinol-phosphate aminotransferase subfamily.</text>
</comment>
<keyword evidence="4 7" id="KW-0808">Transferase</keyword>
<dbReference type="OrthoDB" id="9813612at2"/>
<dbReference type="GO" id="GO:0030170">
    <property type="term" value="F:pyridoxal phosphate binding"/>
    <property type="evidence" value="ECO:0007669"/>
    <property type="project" value="InterPro"/>
</dbReference>